<dbReference type="GO" id="GO:0006355">
    <property type="term" value="P:regulation of DNA-templated transcription"/>
    <property type="evidence" value="ECO:0007669"/>
    <property type="project" value="InterPro"/>
</dbReference>
<dbReference type="KEGG" id="sale:EPH95_01395"/>
<reference evidence="4" key="1">
    <citation type="submission" date="2019-01" db="EMBL/GenBank/DDBJ databases">
        <title>Genomic analysis of Salicibibacter sp. NKC3-5.</title>
        <authorList>
            <person name="Oh Y.J."/>
        </authorList>
    </citation>
    <scope>NUCLEOTIDE SEQUENCE [LARGE SCALE GENOMIC DNA]</scope>
    <source>
        <strain evidence="4">NKC3-5</strain>
    </source>
</reference>
<dbReference type="GO" id="GO:0003677">
    <property type="term" value="F:DNA binding"/>
    <property type="evidence" value="ECO:0007669"/>
    <property type="project" value="InterPro"/>
</dbReference>
<protein>
    <submittedName>
        <fullName evidence="3">MerR family transcriptional regulator</fullName>
    </submittedName>
</protein>
<dbReference type="Pfam" id="PF13411">
    <property type="entry name" value="MerR_1"/>
    <property type="match status" value="1"/>
</dbReference>
<feature type="region of interest" description="Disordered" evidence="1">
    <location>
        <begin position="56"/>
        <end position="77"/>
    </location>
</feature>
<dbReference type="InterPro" id="IPR000551">
    <property type="entry name" value="MerR-type_HTH_dom"/>
</dbReference>
<evidence type="ECO:0000256" key="1">
    <source>
        <dbReference type="SAM" id="MobiDB-lite"/>
    </source>
</evidence>
<gene>
    <name evidence="3" type="ORF">EPH95_01395</name>
</gene>
<feature type="domain" description="HTH merR-type" evidence="2">
    <location>
        <begin position="7"/>
        <end position="54"/>
    </location>
</feature>
<sequence length="160" mass="18720">MATLVKTKTVAEVLRVAPKTVQTWVRKYQIPVQTNDRGHYLYDHKAIDRLQSVKSTQMPEENEGFVERETKPPYGEAEKRMDDILRRLDHLEQMIEQKADEVVSFQLLKHRQELDEVQSSLAVMDDNLKHLQNDKVESQRKLEGPKKERGKLANMFLFSS</sequence>
<dbReference type="AlphaFoldDB" id="A0A514LFH3"/>
<dbReference type="SUPFAM" id="SSF46955">
    <property type="entry name" value="Putative DNA-binding domain"/>
    <property type="match status" value="1"/>
</dbReference>
<dbReference type="OrthoDB" id="2991292at2"/>
<evidence type="ECO:0000313" key="4">
    <source>
        <dbReference type="Proteomes" id="UP000319756"/>
    </source>
</evidence>
<dbReference type="EMBL" id="CP035485">
    <property type="protein sequence ID" value="QDI89991.1"/>
    <property type="molecule type" value="Genomic_DNA"/>
</dbReference>
<organism evidence="3 4">
    <name type="scientific">Salicibibacter halophilus</name>
    <dbReference type="NCBI Taxonomy" id="2502791"/>
    <lineage>
        <taxon>Bacteria</taxon>
        <taxon>Bacillati</taxon>
        <taxon>Bacillota</taxon>
        <taxon>Bacilli</taxon>
        <taxon>Bacillales</taxon>
        <taxon>Bacillaceae</taxon>
        <taxon>Salicibibacter</taxon>
    </lineage>
</organism>
<dbReference type="Proteomes" id="UP000319756">
    <property type="component" value="Chromosome"/>
</dbReference>
<feature type="compositionally biased region" description="Basic and acidic residues" evidence="1">
    <location>
        <begin position="65"/>
        <end position="77"/>
    </location>
</feature>
<dbReference type="InterPro" id="IPR009061">
    <property type="entry name" value="DNA-bd_dom_put_sf"/>
</dbReference>
<evidence type="ECO:0000259" key="2">
    <source>
        <dbReference type="Pfam" id="PF13411"/>
    </source>
</evidence>
<keyword evidence="4" id="KW-1185">Reference proteome</keyword>
<evidence type="ECO:0000313" key="3">
    <source>
        <dbReference type="EMBL" id="QDI89991.1"/>
    </source>
</evidence>
<name>A0A514LFH3_9BACI</name>
<proteinExistence type="predicted"/>
<dbReference type="Gene3D" id="1.10.1660.10">
    <property type="match status" value="1"/>
</dbReference>
<dbReference type="RefSeq" id="WP_142086690.1">
    <property type="nucleotide sequence ID" value="NZ_CP035485.1"/>
</dbReference>
<accession>A0A514LFH3</accession>